<dbReference type="GO" id="GO:0004156">
    <property type="term" value="F:dihydropteroate synthase activity"/>
    <property type="evidence" value="ECO:0007669"/>
    <property type="project" value="UniProtKB-EC"/>
</dbReference>
<protein>
    <submittedName>
        <fullName evidence="2">Dihydropteroate synthase, DHPS domain protein</fullName>
        <ecNumber evidence="2">2.5.1.15</ecNumber>
    </submittedName>
</protein>
<dbReference type="AlphaFoldDB" id="T1AZE0"/>
<dbReference type="SUPFAM" id="SSF51717">
    <property type="entry name" value="Dihydropteroate synthetase-like"/>
    <property type="match status" value="1"/>
</dbReference>
<name>T1AZE0_9ZZZZ</name>
<dbReference type="EC" id="2.5.1.15" evidence="2"/>
<feature type="domain" description="Pterin-binding" evidence="1">
    <location>
        <begin position="10"/>
        <end position="102"/>
    </location>
</feature>
<feature type="non-terminal residue" evidence="2">
    <location>
        <position position="102"/>
    </location>
</feature>
<dbReference type="Gene3D" id="3.20.20.20">
    <property type="entry name" value="Dihydropteroate synthase-like"/>
    <property type="match status" value="1"/>
</dbReference>
<evidence type="ECO:0000259" key="1">
    <source>
        <dbReference type="PROSITE" id="PS50972"/>
    </source>
</evidence>
<dbReference type="Pfam" id="PF00809">
    <property type="entry name" value="Pterin_bind"/>
    <property type="match status" value="1"/>
</dbReference>
<reference evidence="2" key="1">
    <citation type="submission" date="2013-08" db="EMBL/GenBank/DDBJ databases">
        <authorList>
            <person name="Mendez C."/>
            <person name="Richter M."/>
            <person name="Ferrer M."/>
            <person name="Sanchez J."/>
        </authorList>
    </citation>
    <scope>NUCLEOTIDE SEQUENCE</scope>
</reference>
<dbReference type="GO" id="GO:0046654">
    <property type="term" value="P:tetrahydrofolate biosynthetic process"/>
    <property type="evidence" value="ECO:0007669"/>
    <property type="project" value="TreeGrafter"/>
</dbReference>
<comment type="caution">
    <text evidence="2">The sequence shown here is derived from an EMBL/GenBank/DDBJ whole genome shotgun (WGS) entry which is preliminary data.</text>
</comment>
<reference evidence="2" key="2">
    <citation type="journal article" date="2014" name="ISME J.">
        <title>Microbial stratification in low pH oxic and suboxic macroscopic growths along an acid mine drainage.</title>
        <authorList>
            <person name="Mendez-Garcia C."/>
            <person name="Mesa V."/>
            <person name="Sprenger R.R."/>
            <person name="Richter M."/>
            <person name="Diez M.S."/>
            <person name="Solano J."/>
            <person name="Bargiela R."/>
            <person name="Golyshina O.V."/>
            <person name="Manteca A."/>
            <person name="Ramos J.L."/>
            <person name="Gallego J.R."/>
            <person name="Llorente I."/>
            <person name="Martins Dos Santos V.A."/>
            <person name="Jensen O.N."/>
            <person name="Pelaez A.I."/>
            <person name="Sanchez J."/>
            <person name="Ferrer M."/>
        </authorList>
    </citation>
    <scope>NUCLEOTIDE SEQUENCE</scope>
</reference>
<dbReference type="InterPro" id="IPR045031">
    <property type="entry name" value="DHP_synth-like"/>
</dbReference>
<dbReference type="InterPro" id="IPR000489">
    <property type="entry name" value="Pterin-binding_dom"/>
</dbReference>
<dbReference type="PANTHER" id="PTHR20941:SF1">
    <property type="entry name" value="FOLIC ACID SYNTHESIS PROTEIN FOL1"/>
    <property type="match status" value="1"/>
</dbReference>
<proteinExistence type="predicted"/>
<gene>
    <name evidence="2" type="ORF">B1A_14313</name>
</gene>
<dbReference type="InterPro" id="IPR011005">
    <property type="entry name" value="Dihydropteroate_synth-like_sf"/>
</dbReference>
<accession>T1AZE0</accession>
<organism evidence="2">
    <name type="scientific">mine drainage metagenome</name>
    <dbReference type="NCBI Taxonomy" id="410659"/>
    <lineage>
        <taxon>unclassified sequences</taxon>
        <taxon>metagenomes</taxon>
        <taxon>ecological metagenomes</taxon>
    </lineage>
</organism>
<sequence length="102" mass="11096">MMAYRQITQPTVMGVVNVTPDSFSEGGRFSTSTGIDHHACIEQAMEFCRQGADIIDVGGEASSFHRPGVVPVPADQQIHRVVPVINGLRKRMNESADRIGNT</sequence>
<keyword evidence="2" id="KW-0808">Transferase</keyword>
<dbReference type="PROSITE" id="PS50972">
    <property type="entry name" value="PTERIN_BINDING"/>
    <property type="match status" value="1"/>
</dbReference>
<dbReference type="EMBL" id="AUZX01010504">
    <property type="protein sequence ID" value="EQD47480.1"/>
    <property type="molecule type" value="Genomic_DNA"/>
</dbReference>
<dbReference type="PANTHER" id="PTHR20941">
    <property type="entry name" value="FOLATE SYNTHESIS PROTEINS"/>
    <property type="match status" value="1"/>
</dbReference>
<evidence type="ECO:0000313" key="2">
    <source>
        <dbReference type="EMBL" id="EQD47480.1"/>
    </source>
</evidence>